<reference evidence="3" key="1">
    <citation type="submission" date="2016-11" db="EMBL/GenBank/DDBJ databases">
        <authorList>
            <person name="Varghese N."/>
            <person name="Submissions S."/>
        </authorList>
    </citation>
    <scope>NUCLEOTIDE SEQUENCE [LARGE SCALE GENOMIC DNA]</scope>
    <source>
        <strain evidence="3">DSM 26134</strain>
    </source>
</reference>
<dbReference type="STRING" id="156994.SAMN04488028_110119"/>
<dbReference type="EMBL" id="FRAA01000010">
    <property type="protein sequence ID" value="SHK88543.1"/>
    <property type="molecule type" value="Genomic_DNA"/>
</dbReference>
<sequence>MDNLIIHIGYHKTATSWLQKEFFENEKLNINSIAPYHDRAKWVTEFIKPDYSFDKQVLQEYYLQAVDKSKINVLSIERLSGYPITGGFDAIIIANRLKELFPSAKILISIREQRSMIKSIYLEYLKVGGNAKLEELLYPKRFYLIRNPTFNLDYFKYDYLISEYLKLFGEQNILVLPYEALKKTPEQYISELSSFLGLDQDLSLVTSSLNLKKQINTQLPLAHGYKNRLNARIFGSECTPTRLNIPNRYKRVFNILMRLSPLNYNKRLEEEISLFIEKIPETYYQESNALLEKLITRDLSNYGY</sequence>
<organism evidence="2 3">
    <name type="scientific">Reichenbachiella agariperforans</name>
    <dbReference type="NCBI Taxonomy" id="156994"/>
    <lineage>
        <taxon>Bacteria</taxon>
        <taxon>Pseudomonadati</taxon>
        <taxon>Bacteroidota</taxon>
        <taxon>Cytophagia</taxon>
        <taxon>Cytophagales</taxon>
        <taxon>Reichenbachiellaceae</taxon>
        <taxon>Reichenbachiella</taxon>
    </lineage>
</organism>
<dbReference type="Pfam" id="PF00685">
    <property type="entry name" value="Sulfotransfer_1"/>
    <property type="match status" value="1"/>
</dbReference>
<dbReference type="RefSeq" id="WP_073125231.1">
    <property type="nucleotide sequence ID" value="NZ_FRAA01000010.1"/>
</dbReference>
<evidence type="ECO:0000259" key="1">
    <source>
        <dbReference type="Pfam" id="PF00685"/>
    </source>
</evidence>
<name>A0A1M6W4B3_REIAG</name>
<keyword evidence="2" id="KW-0808">Transferase</keyword>
<accession>A0A1M6W4B3</accession>
<evidence type="ECO:0000313" key="2">
    <source>
        <dbReference type="EMBL" id="SHK88543.1"/>
    </source>
</evidence>
<dbReference type="InterPro" id="IPR000863">
    <property type="entry name" value="Sulfotransferase_dom"/>
</dbReference>
<gene>
    <name evidence="2" type="ORF">SAMN04488028_110119</name>
</gene>
<dbReference type="Proteomes" id="UP000184474">
    <property type="component" value="Unassembled WGS sequence"/>
</dbReference>
<dbReference type="GO" id="GO:0008146">
    <property type="term" value="F:sulfotransferase activity"/>
    <property type="evidence" value="ECO:0007669"/>
    <property type="project" value="InterPro"/>
</dbReference>
<dbReference type="Gene3D" id="3.40.50.300">
    <property type="entry name" value="P-loop containing nucleotide triphosphate hydrolases"/>
    <property type="match status" value="1"/>
</dbReference>
<evidence type="ECO:0000313" key="3">
    <source>
        <dbReference type="Proteomes" id="UP000184474"/>
    </source>
</evidence>
<protein>
    <submittedName>
        <fullName evidence="2">Sulfotransferase domain-containing protein</fullName>
    </submittedName>
</protein>
<dbReference type="SUPFAM" id="SSF52540">
    <property type="entry name" value="P-loop containing nucleoside triphosphate hydrolases"/>
    <property type="match status" value="1"/>
</dbReference>
<dbReference type="AlphaFoldDB" id="A0A1M6W4B3"/>
<proteinExistence type="predicted"/>
<keyword evidence="3" id="KW-1185">Reference proteome</keyword>
<dbReference type="InterPro" id="IPR027417">
    <property type="entry name" value="P-loop_NTPase"/>
</dbReference>
<feature type="domain" description="Sulfotransferase" evidence="1">
    <location>
        <begin position="100"/>
        <end position="202"/>
    </location>
</feature>